<dbReference type="InterPro" id="IPR008920">
    <property type="entry name" value="TF_FadR/GntR_C"/>
</dbReference>
<keyword evidence="1" id="KW-0805">Transcription regulation</keyword>
<dbReference type="Gene3D" id="1.20.120.530">
    <property type="entry name" value="GntR ligand-binding domain-like"/>
    <property type="match status" value="1"/>
</dbReference>
<dbReference type="GO" id="GO:0003677">
    <property type="term" value="F:DNA binding"/>
    <property type="evidence" value="ECO:0007669"/>
    <property type="project" value="UniProtKB-KW"/>
</dbReference>
<evidence type="ECO:0000256" key="1">
    <source>
        <dbReference type="ARBA" id="ARBA00023015"/>
    </source>
</evidence>
<dbReference type="InterPro" id="IPR011711">
    <property type="entry name" value="GntR_C"/>
</dbReference>
<dbReference type="PROSITE" id="PS50949">
    <property type="entry name" value="HTH_GNTR"/>
    <property type="match status" value="1"/>
</dbReference>
<accession>A0A0F4XMP1</accession>
<evidence type="ECO:0000313" key="6">
    <source>
        <dbReference type="Proteomes" id="UP000033662"/>
    </source>
</evidence>
<dbReference type="Pfam" id="PF00392">
    <property type="entry name" value="GntR"/>
    <property type="match status" value="1"/>
</dbReference>
<evidence type="ECO:0000313" key="5">
    <source>
        <dbReference type="EMBL" id="KKA07081.1"/>
    </source>
</evidence>
<dbReference type="SMART" id="SM00895">
    <property type="entry name" value="FCD"/>
    <property type="match status" value="1"/>
</dbReference>
<dbReference type="PANTHER" id="PTHR43537">
    <property type="entry name" value="TRANSCRIPTIONAL REGULATOR, GNTR FAMILY"/>
    <property type="match status" value="1"/>
</dbReference>
<dbReference type="SUPFAM" id="SSF48008">
    <property type="entry name" value="GntR ligand-binding domain-like"/>
    <property type="match status" value="1"/>
</dbReference>
<dbReference type="InterPro" id="IPR036388">
    <property type="entry name" value="WH-like_DNA-bd_sf"/>
</dbReference>
<evidence type="ECO:0000256" key="2">
    <source>
        <dbReference type="ARBA" id="ARBA00023125"/>
    </source>
</evidence>
<feature type="domain" description="HTH gntR-type" evidence="4">
    <location>
        <begin position="10"/>
        <end position="78"/>
    </location>
</feature>
<organism evidence="5 6">
    <name type="scientific">Pseudomonas kilonensis</name>
    <dbReference type="NCBI Taxonomy" id="132476"/>
    <lineage>
        <taxon>Bacteria</taxon>
        <taxon>Pseudomonadati</taxon>
        <taxon>Pseudomonadota</taxon>
        <taxon>Gammaproteobacteria</taxon>
        <taxon>Pseudomonadales</taxon>
        <taxon>Pseudomonadaceae</taxon>
        <taxon>Pseudomonas</taxon>
    </lineage>
</organism>
<evidence type="ECO:0000256" key="3">
    <source>
        <dbReference type="ARBA" id="ARBA00023163"/>
    </source>
</evidence>
<dbReference type="InterPro" id="IPR036390">
    <property type="entry name" value="WH_DNA-bd_sf"/>
</dbReference>
<evidence type="ECO:0000259" key="4">
    <source>
        <dbReference type="PROSITE" id="PS50949"/>
    </source>
</evidence>
<dbReference type="OrthoDB" id="1040417at2"/>
<dbReference type="AlphaFoldDB" id="A0A0F4XMP1"/>
<dbReference type="PRINTS" id="PR00035">
    <property type="entry name" value="HTHGNTR"/>
</dbReference>
<proteinExistence type="predicted"/>
<dbReference type="Proteomes" id="UP000033662">
    <property type="component" value="Unassembled WGS sequence"/>
</dbReference>
<dbReference type="InterPro" id="IPR000524">
    <property type="entry name" value="Tscrpt_reg_HTH_GntR"/>
</dbReference>
<keyword evidence="3" id="KW-0804">Transcription</keyword>
<gene>
    <name evidence="5" type="ORF">VP02_14895</name>
</gene>
<dbReference type="Pfam" id="PF07729">
    <property type="entry name" value="FCD"/>
    <property type="match status" value="1"/>
</dbReference>
<dbReference type="Gene3D" id="1.10.10.10">
    <property type="entry name" value="Winged helix-like DNA-binding domain superfamily/Winged helix DNA-binding domain"/>
    <property type="match status" value="1"/>
</dbReference>
<dbReference type="PANTHER" id="PTHR43537:SF44">
    <property type="entry name" value="GNTR FAMILY REGULATORY PROTEIN"/>
    <property type="match status" value="1"/>
</dbReference>
<keyword evidence="2" id="KW-0238">DNA-binding</keyword>
<comment type="caution">
    <text evidence="5">The sequence shown here is derived from an EMBL/GenBank/DDBJ whole genome shotgun (WGS) entry which is preliminary data.</text>
</comment>
<dbReference type="SMART" id="SM00345">
    <property type="entry name" value="HTH_GNTR"/>
    <property type="match status" value="1"/>
</dbReference>
<sequence length="237" mass="25835">MDRVTPDRRLSMTQQLVVDLTQQILAGELPAGSKLPTEQVIIKERGVSRTVVREAMSRLQAEGLVETRHGIGTFVVDTARPGDFQGSKHVKGGAYDALAVIELRLSLEVEAAGIAAQRATPEQLLAMREALDTANAFDATDDESARVDFEFHLQIAQCTGNSFFIDAMAHVGNALIAVVQQAGPTVTTENRALVVREREQIYAALARHDAQAARASMRLHLINMLQRVRGVVELTAQ</sequence>
<reference evidence="5 6" key="1">
    <citation type="submission" date="2015-03" db="EMBL/GenBank/DDBJ databases">
        <title>Pseudomonas fluorescens 1855-344 Genome sequencing and assembly.</title>
        <authorList>
            <person name="Eng W.W.H."/>
            <person name="Gan H.M."/>
            <person name="Savka M.A."/>
        </authorList>
    </citation>
    <scope>NUCLEOTIDE SEQUENCE [LARGE SCALE GENOMIC DNA]</scope>
    <source>
        <strain evidence="5 6">1855-344</strain>
    </source>
</reference>
<name>A0A0F4XMP1_9PSED</name>
<dbReference type="GO" id="GO:0003700">
    <property type="term" value="F:DNA-binding transcription factor activity"/>
    <property type="evidence" value="ECO:0007669"/>
    <property type="project" value="InterPro"/>
</dbReference>
<dbReference type="SUPFAM" id="SSF46785">
    <property type="entry name" value="Winged helix' DNA-binding domain"/>
    <property type="match status" value="1"/>
</dbReference>
<dbReference type="CDD" id="cd07377">
    <property type="entry name" value="WHTH_GntR"/>
    <property type="match status" value="1"/>
</dbReference>
<protein>
    <submittedName>
        <fullName evidence="5">GntR family transcriptional regulator</fullName>
    </submittedName>
</protein>
<dbReference type="PATRIC" id="fig|132476.4.peg.1083"/>
<dbReference type="EMBL" id="JZXC01000013">
    <property type="protein sequence ID" value="KKA07081.1"/>
    <property type="molecule type" value="Genomic_DNA"/>
</dbReference>